<dbReference type="RefSeq" id="WP_149901665.1">
    <property type="nucleotide sequence ID" value="NZ_QRFF01000011.1"/>
</dbReference>
<proteinExistence type="predicted"/>
<comment type="caution">
    <text evidence="1">The sequence shown here is derived from an EMBL/GenBank/DDBJ whole genome shotgun (WGS) entry which is preliminary data.</text>
</comment>
<sequence length="123" mass="13482">MKHARSAATVRLQVLVCLSNQRALVLVSQALTRKGFAVTTTTTLGELEDAMRFDGFCAIVTVTEAIEPIRHISTLPLVNIREFIREWTDEETGQLTCLFDRAAFVKQISVAAANIPPLLPSGV</sequence>
<dbReference type="Proteomes" id="UP000473658">
    <property type="component" value="Unassembled WGS sequence"/>
</dbReference>
<evidence type="ECO:0000313" key="2">
    <source>
        <dbReference type="Proteomes" id="UP000473658"/>
    </source>
</evidence>
<organism evidence="1 2">
    <name type="scientific">Rhizobium rhizogenes</name>
    <name type="common">Agrobacterium rhizogenes</name>
    <dbReference type="NCBI Taxonomy" id="359"/>
    <lineage>
        <taxon>Bacteria</taxon>
        <taxon>Pseudomonadati</taxon>
        <taxon>Pseudomonadota</taxon>
        <taxon>Alphaproteobacteria</taxon>
        <taxon>Hyphomicrobiales</taxon>
        <taxon>Rhizobiaceae</taxon>
        <taxon>Rhizobium/Agrobacterium group</taxon>
        <taxon>Rhizobium</taxon>
    </lineage>
</organism>
<accession>A0AA88JQ22</accession>
<dbReference type="EMBL" id="QRFF01000011">
    <property type="protein sequence ID" value="KAA3497971.1"/>
    <property type="molecule type" value="Genomic_DNA"/>
</dbReference>
<protein>
    <submittedName>
        <fullName evidence="1">Uncharacterized protein</fullName>
    </submittedName>
</protein>
<evidence type="ECO:0000313" key="1">
    <source>
        <dbReference type="EMBL" id="KAA3497971.1"/>
    </source>
</evidence>
<name>A0AA88JQ22_RHIRH</name>
<dbReference type="AlphaFoldDB" id="A0AA88JQ22"/>
<reference evidence="1 2" key="1">
    <citation type="submission" date="2018-08" db="EMBL/GenBank/DDBJ databases">
        <title>Crown Gall in kiwifruit.</title>
        <authorList>
            <person name="Visnovsky S.B."/>
            <person name="Pitman A.R."/>
        </authorList>
    </citation>
    <scope>NUCLEOTIDE SEQUENCE [LARGE SCALE GENOMIC DNA]</scope>
    <source>
        <strain evidence="1 2">SBV_302_78_2</strain>
    </source>
</reference>
<gene>
    <name evidence="1" type="ORF">DXM27_24865</name>
</gene>